<protein>
    <submittedName>
        <fullName evidence="6">Metal-dependent transcriptional regulator</fullName>
    </submittedName>
</protein>
<organism evidence="6 7">
    <name type="scientific">Aminipila butyrica</name>
    <dbReference type="NCBI Taxonomy" id="433296"/>
    <lineage>
        <taxon>Bacteria</taxon>
        <taxon>Bacillati</taxon>
        <taxon>Bacillota</taxon>
        <taxon>Clostridia</taxon>
        <taxon>Peptostreptococcales</taxon>
        <taxon>Anaerovoracaceae</taxon>
        <taxon>Aminipila</taxon>
    </lineage>
</organism>
<keyword evidence="7" id="KW-1185">Reference proteome</keyword>
<gene>
    <name evidence="6" type="ORF">Ami103574_01600</name>
</gene>
<feature type="domain" description="HTH dtxR-type" evidence="5">
    <location>
        <begin position="1"/>
        <end position="64"/>
    </location>
</feature>
<dbReference type="Pfam" id="PF01325">
    <property type="entry name" value="Fe_dep_repress"/>
    <property type="match status" value="1"/>
</dbReference>
<dbReference type="AlphaFoldDB" id="A0A858BRX7"/>
<dbReference type="InterPro" id="IPR036388">
    <property type="entry name" value="WH-like_DNA-bd_sf"/>
</dbReference>
<comment type="similarity">
    <text evidence="1">Belongs to the DtxR/MntR family.</text>
</comment>
<evidence type="ECO:0000256" key="3">
    <source>
        <dbReference type="ARBA" id="ARBA00023125"/>
    </source>
</evidence>
<evidence type="ECO:0000256" key="1">
    <source>
        <dbReference type="ARBA" id="ARBA00007871"/>
    </source>
</evidence>
<dbReference type="InterPro" id="IPR036421">
    <property type="entry name" value="Fe_dep_repressor_sf"/>
</dbReference>
<dbReference type="RefSeq" id="WP_163065002.1">
    <property type="nucleotide sequence ID" value="NZ_CP048649.1"/>
</dbReference>
<dbReference type="Proteomes" id="UP000466848">
    <property type="component" value="Chromosome"/>
</dbReference>
<reference evidence="6 7" key="1">
    <citation type="submission" date="2020-02" db="EMBL/GenBank/DDBJ databases">
        <authorList>
            <person name="Kim Y.B."/>
            <person name="Roh S.W."/>
        </authorList>
    </citation>
    <scope>NUCLEOTIDE SEQUENCE [LARGE SCALE GENOMIC DNA]</scope>
    <source>
        <strain evidence="6 7">DSM 103574</strain>
    </source>
</reference>
<dbReference type="InterPro" id="IPR001367">
    <property type="entry name" value="Fe_dep_repressor"/>
</dbReference>
<keyword evidence="3" id="KW-0238">DNA-binding</keyword>
<proteinExistence type="inferred from homology"/>
<keyword evidence="2" id="KW-0805">Transcription regulation</keyword>
<dbReference type="GO" id="GO:0003700">
    <property type="term" value="F:DNA-binding transcription factor activity"/>
    <property type="evidence" value="ECO:0007669"/>
    <property type="project" value="InterPro"/>
</dbReference>
<dbReference type="PANTHER" id="PTHR33238:SF7">
    <property type="entry name" value="IRON-DEPENDENT TRANSCRIPTIONAL REGULATOR"/>
    <property type="match status" value="1"/>
</dbReference>
<evidence type="ECO:0000313" key="6">
    <source>
        <dbReference type="EMBL" id="QIB68082.1"/>
    </source>
</evidence>
<name>A0A858BRX7_9FIRM</name>
<evidence type="ECO:0000256" key="2">
    <source>
        <dbReference type="ARBA" id="ARBA00023015"/>
    </source>
</evidence>
<dbReference type="InterPro" id="IPR050536">
    <property type="entry name" value="DtxR_MntR_Metal-Reg"/>
</dbReference>
<keyword evidence="4" id="KW-0804">Transcription</keyword>
<accession>A0A858BRX7</accession>
<dbReference type="PROSITE" id="PS50944">
    <property type="entry name" value="HTH_DTXR"/>
    <property type="match status" value="1"/>
</dbReference>
<dbReference type="GO" id="GO:0046914">
    <property type="term" value="F:transition metal ion binding"/>
    <property type="evidence" value="ECO:0007669"/>
    <property type="project" value="InterPro"/>
</dbReference>
<dbReference type="Gene3D" id="1.10.10.10">
    <property type="entry name" value="Winged helix-like DNA-binding domain superfamily/Winged helix DNA-binding domain"/>
    <property type="match status" value="1"/>
</dbReference>
<dbReference type="SUPFAM" id="SSF47979">
    <property type="entry name" value="Iron-dependent repressor protein, dimerization domain"/>
    <property type="match status" value="1"/>
</dbReference>
<dbReference type="GO" id="GO:0046983">
    <property type="term" value="F:protein dimerization activity"/>
    <property type="evidence" value="ECO:0007669"/>
    <property type="project" value="InterPro"/>
</dbReference>
<dbReference type="Pfam" id="PF02742">
    <property type="entry name" value="Fe_dep_repr_C"/>
    <property type="match status" value="1"/>
</dbReference>
<dbReference type="SMART" id="SM00529">
    <property type="entry name" value="HTH_DTXR"/>
    <property type="match status" value="1"/>
</dbReference>
<dbReference type="SUPFAM" id="SSF46785">
    <property type="entry name" value="Winged helix' DNA-binding domain"/>
    <property type="match status" value="1"/>
</dbReference>
<dbReference type="InterPro" id="IPR036390">
    <property type="entry name" value="WH_DNA-bd_sf"/>
</dbReference>
<dbReference type="InterPro" id="IPR022689">
    <property type="entry name" value="Iron_dep_repressor"/>
</dbReference>
<evidence type="ECO:0000313" key="7">
    <source>
        <dbReference type="Proteomes" id="UP000466848"/>
    </source>
</evidence>
<dbReference type="PANTHER" id="PTHR33238">
    <property type="entry name" value="IRON (METAL) DEPENDENT REPRESSOR, DTXR FAMILY"/>
    <property type="match status" value="1"/>
</dbReference>
<dbReference type="GO" id="GO:0003677">
    <property type="term" value="F:DNA binding"/>
    <property type="evidence" value="ECO:0007669"/>
    <property type="project" value="UniProtKB-KW"/>
</dbReference>
<dbReference type="InterPro" id="IPR022687">
    <property type="entry name" value="HTH_DTXR"/>
</dbReference>
<dbReference type="KEGG" id="abut:Ami103574_01600"/>
<evidence type="ECO:0000259" key="5">
    <source>
        <dbReference type="PROSITE" id="PS50944"/>
    </source>
</evidence>
<dbReference type="EMBL" id="CP048649">
    <property type="protein sequence ID" value="QIB68082.1"/>
    <property type="molecule type" value="Genomic_DNA"/>
</dbReference>
<sequence length="122" mass="13675">MAIYESGEDYLETILILHKRNDVVRSIDVASELGFSKPSVSRAMGILKKDGYIFMDEKGHITLSEKGLTAAEGIYERHNNISKFLIDVLGVSEENAAKDACRIEHDLSNETYHKICEALESQ</sequence>
<dbReference type="Gene3D" id="1.10.60.10">
    <property type="entry name" value="Iron dependent repressor, metal binding and dimerisation domain"/>
    <property type="match status" value="1"/>
</dbReference>
<evidence type="ECO:0000256" key="4">
    <source>
        <dbReference type="ARBA" id="ARBA00023163"/>
    </source>
</evidence>